<evidence type="ECO:0000313" key="1">
    <source>
        <dbReference type="EMBL" id="KAL3569333.1"/>
    </source>
</evidence>
<protein>
    <submittedName>
        <fullName evidence="1">Uncharacterized protein</fullName>
    </submittedName>
</protein>
<name>A0ACC4AT07_POPAL</name>
<evidence type="ECO:0000313" key="2">
    <source>
        <dbReference type="Proteomes" id="UP000309997"/>
    </source>
</evidence>
<organism evidence="1 2">
    <name type="scientific">Populus alba</name>
    <name type="common">White poplar</name>
    <dbReference type="NCBI Taxonomy" id="43335"/>
    <lineage>
        <taxon>Eukaryota</taxon>
        <taxon>Viridiplantae</taxon>
        <taxon>Streptophyta</taxon>
        <taxon>Embryophyta</taxon>
        <taxon>Tracheophyta</taxon>
        <taxon>Spermatophyta</taxon>
        <taxon>Magnoliopsida</taxon>
        <taxon>eudicotyledons</taxon>
        <taxon>Gunneridae</taxon>
        <taxon>Pentapetalae</taxon>
        <taxon>rosids</taxon>
        <taxon>fabids</taxon>
        <taxon>Malpighiales</taxon>
        <taxon>Salicaceae</taxon>
        <taxon>Saliceae</taxon>
        <taxon>Populus</taxon>
    </lineage>
</organism>
<gene>
    <name evidence="1" type="ORF">D5086_029223</name>
</gene>
<dbReference type="Proteomes" id="UP000309997">
    <property type="component" value="Unassembled WGS sequence"/>
</dbReference>
<dbReference type="EMBL" id="RCHU02000016">
    <property type="protein sequence ID" value="KAL3569333.1"/>
    <property type="molecule type" value="Genomic_DNA"/>
</dbReference>
<reference evidence="1 2" key="1">
    <citation type="journal article" date="2024" name="Plant Biotechnol. J.">
        <title>Genome and CRISPR/Cas9 system of a widespread forest tree (Populus alba) in the world.</title>
        <authorList>
            <person name="Liu Y.J."/>
            <person name="Jiang P.F."/>
            <person name="Han X.M."/>
            <person name="Li X.Y."/>
            <person name="Wang H.M."/>
            <person name="Wang Y.J."/>
            <person name="Wang X.X."/>
            <person name="Zeng Q.Y."/>
        </authorList>
    </citation>
    <scope>NUCLEOTIDE SEQUENCE [LARGE SCALE GENOMIC DNA]</scope>
    <source>
        <strain evidence="2">cv. PAL-ZL1</strain>
    </source>
</reference>
<comment type="caution">
    <text evidence="1">The sequence shown here is derived from an EMBL/GenBank/DDBJ whole genome shotgun (WGS) entry which is preliminary data.</text>
</comment>
<proteinExistence type="predicted"/>
<sequence length="110" mass="12355">MSNSDEQPPQRAKTVVIRSVWADNLEEEFKLIRSEIDRYPLISMDTEFPGIVVRPAAGDPYNRQSGPRAHYLSLKANIKDKYFLNDKNDGGGGGGLDKYANVFYGLELFA</sequence>
<accession>A0ACC4AT07</accession>
<keyword evidence="2" id="KW-1185">Reference proteome</keyword>